<dbReference type="KEGG" id="sapo:SAPIO_CDS7178"/>
<name>A0A084G1A2_PSEDA</name>
<dbReference type="VEuPathDB" id="FungiDB:SAPIO_CDS7178"/>
<dbReference type="HOGENOM" id="CLU_045435_2_1_1"/>
<proteinExistence type="predicted"/>
<dbReference type="GeneID" id="27726250"/>
<dbReference type="OrthoDB" id="5332316at2759"/>
<evidence type="ECO:0000256" key="1">
    <source>
        <dbReference type="SAM" id="MobiDB-lite"/>
    </source>
</evidence>
<gene>
    <name evidence="2" type="ORF">SAPIO_CDS7178</name>
</gene>
<reference evidence="2 3" key="1">
    <citation type="journal article" date="2014" name="Genome Announc.">
        <title>Draft genome sequence of the pathogenic fungus Scedosporium apiospermum.</title>
        <authorList>
            <person name="Vandeputte P."/>
            <person name="Ghamrawi S."/>
            <person name="Rechenmann M."/>
            <person name="Iltis A."/>
            <person name="Giraud S."/>
            <person name="Fleury M."/>
            <person name="Thornton C."/>
            <person name="Delhaes L."/>
            <person name="Meyer W."/>
            <person name="Papon N."/>
            <person name="Bouchara J.P."/>
        </authorList>
    </citation>
    <scope>NUCLEOTIDE SEQUENCE [LARGE SCALE GENOMIC DNA]</scope>
    <source>
        <strain evidence="2 3">IHEM 14462</strain>
    </source>
</reference>
<dbReference type="RefSeq" id="XP_016640913.1">
    <property type="nucleotide sequence ID" value="XM_016789086.1"/>
</dbReference>
<organism evidence="2 3">
    <name type="scientific">Pseudallescheria apiosperma</name>
    <name type="common">Scedosporium apiospermum</name>
    <dbReference type="NCBI Taxonomy" id="563466"/>
    <lineage>
        <taxon>Eukaryota</taxon>
        <taxon>Fungi</taxon>
        <taxon>Dikarya</taxon>
        <taxon>Ascomycota</taxon>
        <taxon>Pezizomycotina</taxon>
        <taxon>Sordariomycetes</taxon>
        <taxon>Hypocreomycetidae</taxon>
        <taxon>Microascales</taxon>
        <taxon>Microascaceae</taxon>
        <taxon>Scedosporium</taxon>
    </lineage>
</organism>
<dbReference type="AlphaFoldDB" id="A0A084G1A2"/>
<dbReference type="EMBL" id="JOWA01000110">
    <property type="protein sequence ID" value="KEZ41114.1"/>
    <property type="molecule type" value="Genomic_DNA"/>
</dbReference>
<protein>
    <submittedName>
        <fullName evidence="2">Uncharacterized protein</fullName>
    </submittedName>
</protein>
<keyword evidence="3" id="KW-1185">Reference proteome</keyword>
<feature type="compositionally biased region" description="Polar residues" evidence="1">
    <location>
        <begin position="66"/>
        <end position="78"/>
    </location>
</feature>
<dbReference type="Proteomes" id="UP000028545">
    <property type="component" value="Unassembled WGS sequence"/>
</dbReference>
<accession>A0A084G1A2</accession>
<evidence type="ECO:0000313" key="2">
    <source>
        <dbReference type="EMBL" id="KEZ41114.1"/>
    </source>
</evidence>
<feature type="region of interest" description="Disordered" evidence="1">
    <location>
        <begin position="52"/>
        <end position="81"/>
    </location>
</feature>
<comment type="caution">
    <text evidence="2">The sequence shown here is derived from an EMBL/GenBank/DDBJ whole genome shotgun (WGS) entry which is preliminary data.</text>
</comment>
<evidence type="ECO:0000313" key="3">
    <source>
        <dbReference type="Proteomes" id="UP000028545"/>
    </source>
</evidence>
<sequence>MPICRLEQWVPRIRVPSAPLRRSTNDTIFPPIPNQWREAQRISSSVVCRFSTSTVRSGNKPRRTPRSTNGTSASSSIFDQLFPSGEVPGVTPRTTRIGLGPGPSANAKSRDYLVSSNAATGKDVSVVEDITSVNEGDHDVNENLAAPAANEPAVLIIRNGSRSTLPSDFYRVAPRSAHLDGRAWSTMQAIQARHPDTKEPLDKYLLHFSSVVEAVAYKHELERLVASEVTPEEKVRMTLAPPDASLMTVELVQGANAVQQIAGSRHSKDVLRHGLDTRNIVFVKLDGHQLTLKELKALIGADGERRNLPWKLSSSWGRGGIAVTLKGEVPRVVPPPPVADAAGAGPAVASASDEAAAQAVEPWKEKHREDHFSRFFLSFHTVHDARRFIRSWHRRRLNVKDDESRVSVMNASLIW</sequence>